<dbReference type="Proteomes" id="UP000504612">
    <property type="component" value="Unplaced"/>
</dbReference>
<evidence type="ECO:0000256" key="1">
    <source>
        <dbReference type="SAM" id="MobiDB-lite"/>
    </source>
</evidence>
<reference evidence="4" key="1">
    <citation type="submission" date="2025-08" db="UniProtKB">
        <authorList>
            <consortium name="RefSeq"/>
        </authorList>
    </citation>
    <scope>IDENTIFICATION</scope>
</reference>
<dbReference type="CTD" id="109316758"/>
<feature type="domain" description="DUF4708" evidence="2">
    <location>
        <begin position="7"/>
        <end position="277"/>
    </location>
</feature>
<feature type="region of interest" description="Disordered" evidence="1">
    <location>
        <begin position="582"/>
        <end position="634"/>
    </location>
</feature>
<dbReference type="AlphaFoldDB" id="A0A6J1U403"/>
<accession>A0A6J1U403</accession>
<dbReference type="PANTHER" id="PTHR28495">
    <property type="entry name" value="HYPOTHETICAL PROTEIN LOC100359752"/>
    <property type="match status" value="1"/>
</dbReference>
<proteinExistence type="predicted"/>
<feature type="compositionally biased region" description="Basic and acidic residues" evidence="1">
    <location>
        <begin position="605"/>
        <end position="621"/>
    </location>
</feature>
<evidence type="ECO:0000313" key="4">
    <source>
        <dbReference type="RefSeq" id="XP_026525672.1"/>
    </source>
</evidence>
<dbReference type="RefSeq" id="XP_026525672.1">
    <property type="nucleotide sequence ID" value="XM_026669887.1"/>
</dbReference>
<dbReference type="KEGG" id="nss:113413549"/>
<dbReference type="PANTHER" id="PTHR28495:SF1">
    <property type="entry name" value="GENE, 17266-RELATED"/>
    <property type="match status" value="1"/>
</dbReference>
<dbReference type="Pfam" id="PF15813">
    <property type="entry name" value="DUF4708"/>
    <property type="match status" value="1"/>
</dbReference>
<feature type="compositionally biased region" description="Basic residues" evidence="1">
    <location>
        <begin position="625"/>
        <end position="634"/>
    </location>
</feature>
<keyword evidence="3" id="KW-1185">Reference proteome</keyword>
<sequence length="634" mass="71966">MNDVRSQSLFFSSLPELQKLYALKITLSSQLAATEVRTEQWKMCKQLLLLCQGIISSPVPGTLNQILVIMTIPFYKSGTFQVYVDKHGATVGMPEKVTPTIFQVCLSYTLRAKLAPNWNQAGHLLIQGRNFLSQMGKQNAVVVDITVSETQLCISVEICRICLPLPELEDFDISTNIIKNFNNDTTAVISEYSILSNWCYVLPSMKMGQIMSISHLIPHDSPFHSYSDLQLHWENLYGYLLPEDSQMYFSIYFKRIGEQLFTYPSSCIRSQPIQYFPRADIEAILDSFITDLRTSIPDICGFPFKMTQKAVCTTNNFITASVQKVNSKPANLTVGRNCKVPLTQVIPKKDDEHAGVEDKNNIGQQWKISEHSGSTLKSNNTKRIIPIFKGKLLQADRQFTKRIHEKKRKHVSKDLPKLVTDHAIAKSAVFSPIADQINKSLPNTSFQNVTNKSVSQKVRKNIRANQFIIKEENKDVGYLLNLPLPSGTVLTKHSNKTKATKLHFSLISADNQSKHHTASICQNNPAHLSPGQNLLRSKKAEEIAEGALRIFQNQIQNPMKETKTNAYRLTSPGFERLTISNKSKRKRDWKESVSYQDIPKASRPHVQEKEQSYAKAKKQEPVNHQSRKKMQKRK</sequence>
<gene>
    <name evidence="4" type="primary">CUNH18orf63</name>
</gene>
<name>A0A6J1U403_9SAUR</name>
<evidence type="ECO:0000259" key="2">
    <source>
        <dbReference type="Pfam" id="PF15813"/>
    </source>
</evidence>
<organism evidence="3 4">
    <name type="scientific">Notechis scutatus</name>
    <name type="common">mainland tiger snake</name>
    <dbReference type="NCBI Taxonomy" id="8663"/>
    <lineage>
        <taxon>Eukaryota</taxon>
        <taxon>Metazoa</taxon>
        <taxon>Chordata</taxon>
        <taxon>Craniata</taxon>
        <taxon>Vertebrata</taxon>
        <taxon>Euteleostomi</taxon>
        <taxon>Lepidosauria</taxon>
        <taxon>Squamata</taxon>
        <taxon>Bifurcata</taxon>
        <taxon>Unidentata</taxon>
        <taxon>Episquamata</taxon>
        <taxon>Toxicofera</taxon>
        <taxon>Serpentes</taxon>
        <taxon>Colubroidea</taxon>
        <taxon>Elapidae</taxon>
        <taxon>Hydrophiinae</taxon>
        <taxon>Notechis</taxon>
    </lineage>
</organism>
<dbReference type="GeneID" id="113413549"/>
<protein>
    <submittedName>
        <fullName evidence="4">Uncharacterized protein C18orf63 homolog</fullName>
    </submittedName>
</protein>
<evidence type="ECO:0000313" key="3">
    <source>
        <dbReference type="Proteomes" id="UP000504612"/>
    </source>
</evidence>
<dbReference type="InterPro" id="IPR031643">
    <property type="entry name" value="DUF4708"/>
</dbReference>